<gene>
    <name evidence="2" type="ORF">EV356DRAFT_450333</name>
</gene>
<evidence type="ECO:0000313" key="2">
    <source>
        <dbReference type="EMBL" id="KAF2232340.1"/>
    </source>
</evidence>
<sequence>HLPYDTPVKYQSKTSWWGANDTLAEELWYNLETSASTIVLSDVWASEHGLDLSQRYPWDPSKGLYTIKAFHQIHCLKLLRRSLLDFDERGQSRIEIHHLLHCLDSLRQDLMCIADDTIMPTAHVKHRIGNGQIRQCRNWGNLVAWAKTPARNSCFNLIDEYRTTVHGIENFAFCPKDSPYYNTMTAYFREHGHTDPFSD</sequence>
<dbReference type="AlphaFoldDB" id="A0A6A6H3R7"/>
<organism evidence="2 3">
    <name type="scientific">Viridothelium virens</name>
    <name type="common">Speckled blister lichen</name>
    <name type="synonym">Trypethelium virens</name>
    <dbReference type="NCBI Taxonomy" id="1048519"/>
    <lineage>
        <taxon>Eukaryota</taxon>
        <taxon>Fungi</taxon>
        <taxon>Dikarya</taxon>
        <taxon>Ascomycota</taxon>
        <taxon>Pezizomycotina</taxon>
        <taxon>Dothideomycetes</taxon>
        <taxon>Dothideomycetes incertae sedis</taxon>
        <taxon>Trypetheliales</taxon>
        <taxon>Trypetheliaceae</taxon>
        <taxon>Viridothelium</taxon>
    </lineage>
</organism>
<dbReference type="EMBL" id="ML991816">
    <property type="protein sequence ID" value="KAF2232340.1"/>
    <property type="molecule type" value="Genomic_DNA"/>
</dbReference>
<reference evidence="2" key="1">
    <citation type="journal article" date="2020" name="Stud. Mycol.">
        <title>101 Dothideomycetes genomes: a test case for predicting lifestyles and emergence of pathogens.</title>
        <authorList>
            <person name="Haridas S."/>
            <person name="Albert R."/>
            <person name="Binder M."/>
            <person name="Bloem J."/>
            <person name="Labutti K."/>
            <person name="Salamov A."/>
            <person name="Andreopoulos B."/>
            <person name="Baker S."/>
            <person name="Barry K."/>
            <person name="Bills G."/>
            <person name="Bluhm B."/>
            <person name="Cannon C."/>
            <person name="Castanera R."/>
            <person name="Culley D."/>
            <person name="Daum C."/>
            <person name="Ezra D."/>
            <person name="Gonzalez J."/>
            <person name="Henrissat B."/>
            <person name="Kuo A."/>
            <person name="Liang C."/>
            <person name="Lipzen A."/>
            <person name="Lutzoni F."/>
            <person name="Magnuson J."/>
            <person name="Mondo S."/>
            <person name="Nolan M."/>
            <person name="Ohm R."/>
            <person name="Pangilinan J."/>
            <person name="Park H.-J."/>
            <person name="Ramirez L."/>
            <person name="Alfaro M."/>
            <person name="Sun H."/>
            <person name="Tritt A."/>
            <person name="Yoshinaga Y."/>
            <person name="Zwiers L.-H."/>
            <person name="Turgeon B."/>
            <person name="Goodwin S."/>
            <person name="Spatafora J."/>
            <person name="Crous P."/>
            <person name="Grigoriev I."/>
        </authorList>
    </citation>
    <scope>NUCLEOTIDE SEQUENCE</scope>
    <source>
        <strain evidence="2">Tuck. ex Michener</strain>
    </source>
</reference>
<accession>A0A6A6H3R7</accession>
<feature type="non-terminal residue" evidence="2">
    <location>
        <position position="1"/>
    </location>
</feature>
<dbReference type="OrthoDB" id="3687641at2759"/>
<dbReference type="GO" id="GO:0043386">
    <property type="term" value="P:mycotoxin biosynthetic process"/>
    <property type="evidence" value="ECO:0007669"/>
    <property type="project" value="InterPro"/>
</dbReference>
<proteinExistence type="inferred from homology"/>
<dbReference type="PANTHER" id="PTHR33365:SF6">
    <property type="entry name" value="OXIDASE USTYA"/>
    <property type="match status" value="1"/>
</dbReference>
<protein>
    <submittedName>
        <fullName evidence="2">Uncharacterized protein</fullName>
    </submittedName>
</protein>
<dbReference type="Proteomes" id="UP000800092">
    <property type="component" value="Unassembled WGS sequence"/>
</dbReference>
<evidence type="ECO:0000313" key="3">
    <source>
        <dbReference type="Proteomes" id="UP000800092"/>
    </source>
</evidence>
<name>A0A6A6H3R7_VIRVR</name>
<keyword evidence="3" id="KW-1185">Reference proteome</keyword>
<evidence type="ECO:0000256" key="1">
    <source>
        <dbReference type="ARBA" id="ARBA00035112"/>
    </source>
</evidence>
<comment type="similarity">
    <text evidence="1">Belongs to the ustYa family.</text>
</comment>
<dbReference type="Pfam" id="PF11807">
    <property type="entry name" value="UstYa"/>
    <property type="match status" value="1"/>
</dbReference>
<dbReference type="InterPro" id="IPR021765">
    <property type="entry name" value="UstYa-like"/>
</dbReference>
<dbReference type="PANTHER" id="PTHR33365">
    <property type="entry name" value="YALI0B05434P"/>
    <property type="match status" value="1"/>
</dbReference>